<dbReference type="GO" id="GO:0045893">
    <property type="term" value="P:positive regulation of DNA-templated transcription"/>
    <property type="evidence" value="ECO:0007669"/>
    <property type="project" value="TreeGrafter"/>
</dbReference>
<feature type="compositionally biased region" description="Basic and acidic residues" evidence="3">
    <location>
        <begin position="572"/>
        <end position="582"/>
    </location>
</feature>
<reference evidence="5" key="1">
    <citation type="submission" date="2020-10" db="EMBL/GenBank/DDBJ databases">
        <authorList>
            <person name="Kikuchi T."/>
        </authorList>
    </citation>
    <scope>NUCLEOTIDE SEQUENCE</scope>
    <source>
        <strain evidence="5">NKZ352</strain>
    </source>
</reference>
<dbReference type="AlphaFoldDB" id="A0A8S1GNN7"/>
<evidence type="ECO:0000313" key="6">
    <source>
        <dbReference type="Proteomes" id="UP000835052"/>
    </source>
</evidence>
<dbReference type="CDD" id="cd16906">
    <property type="entry name" value="YEATS_AF-9_like"/>
    <property type="match status" value="1"/>
</dbReference>
<dbReference type="GO" id="GO:0008023">
    <property type="term" value="C:transcription elongation factor complex"/>
    <property type="evidence" value="ECO:0007669"/>
    <property type="project" value="TreeGrafter"/>
</dbReference>
<sequence length="650" mass="73683">MHYSVDVDISNTEIKEEGPPSPVQNFLEQEGVADLAFPFDENFIPVAEGVKACLYRCIVDDTIDLLSVGKTLWALRNAGVLSTGDYWDAVGELRDKVRKTSMESILDLLTCGLPSAATVNVTLFQNLGQQFYNDCLASAFANLEQKLTRLSRTAANSTGRPLKGPLNLCNEIIMLQSDPPFKGRKLSIRGWDRGNGTCHVQMHSLIRHVLKEICSPPSEIKKYTLRLKQTGRRNRDLIDVPSHVVSTLQDFLCASFGFPNILNRDDLTASQIKEQHPQLWNALPGRESDKPIALEECRFQYDTWRNKMAIDALQRVLTDLRGAKCIYKNGKYEWELKAKKKNEGANKSPNADFEMYNDNGNDNDEEIDLNFSPRELSTTSTVVMHPKVLVKVSVGHESSMLSKKTADGHTHNWTVFVRPGNKDLVFTDNRFITKVRFSLHSSYQKPTRVVTEPPFEVSETGYASFSPNITIYFNSPDSKPLKFPYDMNLTLEKTGYHDQDMIFELKDPSDEFYEQAKKYCGEMKKSKRKPGQEEQPPSKSKKRNSPKLKDDNDLYLSESSSKNNFKSQTKSKSREKSKEGSEFGEYSRDLCEDLTKKINEVKDEDLIFRICELLMVLPSTSLSETKMMLNFDLSQADNALLNLLSGLLSS</sequence>
<accession>A0A8S1GNN7</accession>
<evidence type="ECO:0000256" key="1">
    <source>
        <dbReference type="ARBA" id="ARBA00023242"/>
    </source>
</evidence>
<keyword evidence="6" id="KW-1185">Reference proteome</keyword>
<dbReference type="Gene3D" id="2.60.40.1970">
    <property type="entry name" value="YEATS domain"/>
    <property type="match status" value="1"/>
</dbReference>
<protein>
    <recommendedName>
        <fullName evidence="4">YEATS domain-containing protein</fullName>
    </recommendedName>
</protein>
<feature type="region of interest" description="Disordered" evidence="3">
    <location>
        <begin position="1"/>
        <end position="22"/>
    </location>
</feature>
<evidence type="ECO:0000256" key="2">
    <source>
        <dbReference type="PROSITE-ProRule" id="PRU00376"/>
    </source>
</evidence>
<dbReference type="OrthoDB" id="10053467at2759"/>
<comment type="caution">
    <text evidence="5">The sequence shown here is derived from an EMBL/GenBank/DDBJ whole genome shotgun (WGS) entry which is preliminary data.</text>
</comment>
<dbReference type="PANTHER" id="PTHR47827">
    <property type="entry name" value="AHD DOMAIN-CONTAINING PROTEIN"/>
    <property type="match status" value="1"/>
</dbReference>
<dbReference type="EMBL" id="CAJGYM010000001">
    <property type="protein sequence ID" value="CAD6184859.1"/>
    <property type="molecule type" value="Genomic_DNA"/>
</dbReference>
<organism evidence="5 6">
    <name type="scientific">Caenorhabditis auriculariae</name>
    <dbReference type="NCBI Taxonomy" id="2777116"/>
    <lineage>
        <taxon>Eukaryota</taxon>
        <taxon>Metazoa</taxon>
        <taxon>Ecdysozoa</taxon>
        <taxon>Nematoda</taxon>
        <taxon>Chromadorea</taxon>
        <taxon>Rhabditida</taxon>
        <taxon>Rhabditina</taxon>
        <taxon>Rhabditomorpha</taxon>
        <taxon>Rhabditoidea</taxon>
        <taxon>Rhabditidae</taxon>
        <taxon>Peloderinae</taxon>
        <taxon>Caenorhabditis</taxon>
    </lineage>
</organism>
<dbReference type="InterPro" id="IPR052790">
    <property type="entry name" value="YEATS_domain"/>
</dbReference>
<dbReference type="InterPro" id="IPR038704">
    <property type="entry name" value="YEAST_sf"/>
</dbReference>
<dbReference type="PANTHER" id="PTHR47827:SF3">
    <property type="entry name" value="AF-9 ANC1 HOMOLOGY DOMAIN-CONTAINING PROTEIN"/>
    <property type="match status" value="1"/>
</dbReference>
<proteinExistence type="predicted"/>
<evidence type="ECO:0000259" key="4">
    <source>
        <dbReference type="PROSITE" id="PS51037"/>
    </source>
</evidence>
<evidence type="ECO:0000256" key="3">
    <source>
        <dbReference type="SAM" id="MobiDB-lite"/>
    </source>
</evidence>
<comment type="subcellular location">
    <subcellularLocation>
        <location evidence="2">Nucleus</location>
    </subcellularLocation>
</comment>
<keyword evidence="1 2" id="KW-0539">Nucleus</keyword>
<dbReference type="PROSITE" id="PS51037">
    <property type="entry name" value="YEATS"/>
    <property type="match status" value="1"/>
</dbReference>
<feature type="domain" description="YEATS" evidence="4">
    <location>
        <begin position="382"/>
        <end position="519"/>
    </location>
</feature>
<gene>
    <name evidence="5" type="ORF">CAUJ_LOCUS778</name>
</gene>
<dbReference type="InterPro" id="IPR055129">
    <property type="entry name" value="YEATS_dom"/>
</dbReference>
<dbReference type="GO" id="GO:0003682">
    <property type="term" value="F:chromatin binding"/>
    <property type="evidence" value="ECO:0007669"/>
    <property type="project" value="TreeGrafter"/>
</dbReference>
<dbReference type="Pfam" id="PF03366">
    <property type="entry name" value="YEATS"/>
    <property type="match status" value="1"/>
</dbReference>
<evidence type="ECO:0000313" key="5">
    <source>
        <dbReference type="EMBL" id="CAD6184859.1"/>
    </source>
</evidence>
<name>A0A8S1GNN7_9PELO</name>
<feature type="region of interest" description="Disordered" evidence="3">
    <location>
        <begin position="522"/>
        <end position="582"/>
    </location>
</feature>
<dbReference type="Proteomes" id="UP000835052">
    <property type="component" value="Unassembled WGS sequence"/>
</dbReference>